<dbReference type="GO" id="GO:0019005">
    <property type="term" value="C:SCF ubiquitin ligase complex"/>
    <property type="evidence" value="ECO:0007669"/>
    <property type="project" value="TreeGrafter"/>
</dbReference>
<dbReference type="SUPFAM" id="SSF81383">
    <property type="entry name" value="F-box domain"/>
    <property type="match status" value="1"/>
</dbReference>
<reference evidence="1 2" key="1">
    <citation type="submission" date="2017-06" db="EMBL/GenBank/DDBJ databases">
        <title>Aedes aegypti genome working group (AGWG) sequencing and assembly.</title>
        <authorList>
            <consortium name="Aedes aegypti Genome Working Group (AGWG)"/>
            <person name="Matthews B.J."/>
        </authorList>
    </citation>
    <scope>NUCLEOTIDE SEQUENCE [LARGE SCALE GENOMIC DNA]</scope>
    <source>
        <strain evidence="1 2">LVP_AGWG</strain>
    </source>
</reference>
<dbReference type="EnsemblMetazoa" id="AAEL025312-RA">
    <property type="protein sequence ID" value="AAEL025312-PA"/>
    <property type="gene ID" value="AAEL025312"/>
</dbReference>
<dbReference type="PANTHER" id="PTHR13318:SF95">
    <property type="entry name" value="F-BOX PROTEIN YLR352W"/>
    <property type="match status" value="1"/>
</dbReference>
<name>A0A6I8U5R9_AEDAE</name>
<dbReference type="PROSITE" id="PS50181">
    <property type="entry name" value="FBOX"/>
    <property type="match status" value="1"/>
</dbReference>
<protein>
    <submittedName>
        <fullName evidence="1">Uncharacterized protein</fullName>
    </submittedName>
</protein>
<dbReference type="AlphaFoldDB" id="A0A6I8U5R9"/>
<dbReference type="Pfam" id="PF12937">
    <property type="entry name" value="F-box-like"/>
    <property type="match status" value="1"/>
</dbReference>
<dbReference type="InterPro" id="IPR001810">
    <property type="entry name" value="F-box_dom"/>
</dbReference>
<keyword evidence="2" id="KW-1185">Reference proteome</keyword>
<sequence length="497" mass="57990">MSLSTPMATHINELPVETIDHIMSYLPLADRKSASLVCHRWSEQAFTYRYLASVRLRLKEQSLEDKRVIVEALQASWRMYRNVMVDFGNTGIDLVLILVILNKFGEWIEVFGSQTSFTSWQLKEMLKRLPKIRRLVVNVINERESYVTPEEFPVLESLVDFRSTDAIFEIPGMNAYRMMPSLRNLSLCFQRYVTGNTFIALSSVSSQLKMLEVFADFSRAPIELLDLRQLEILKLWGTNFFIHNEALRQLFMRVPMLSVLFLHVRMSTSLLQVICDNCPQLTSFGFIADRMEHRALFALHKLTNLKILLIDGCLKYHMIDGCRPLPKVETFCIYWHKKHIDLERFVKQLHYMLPNVKTFKVIGTRSKEMDHLLMHHIGKMFTKIIKLTIADFEFPPEDLILDDGFDWIGDLVNVEQLTLSGIPLRKIGCQRGCSKVTRLRLENFDYLLGENLLHVAEIFPNLRFLKIYRCTLITAKDVESLQEVMPNCVINFVERKR</sequence>
<evidence type="ECO:0000313" key="2">
    <source>
        <dbReference type="Proteomes" id="UP000008820"/>
    </source>
</evidence>
<accession>A0A6I8U5R9</accession>
<dbReference type="InterPro" id="IPR036047">
    <property type="entry name" value="F-box-like_dom_sf"/>
</dbReference>
<dbReference type="Gene3D" id="3.80.10.10">
    <property type="entry name" value="Ribonuclease Inhibitor"/>
    <property type="match status" value="1"/>
</dbReference>
<dbReference type="Gene3D" id="1.20.1280.50">
    <property type="match status" value="1"/>
</dbReference>
<dbReference type="SUPFAM" id="SSF52047">
    <property type="entry name" value="RNI-like"/>
    <property type="match status" value="1"/>
</dbReference>
<organism evidence="1 2">
    <name type="scientific">Aedes aegypti</name>
    <name type="common">Yellowfever mosquito</name>
    <name type="synonym">Culex aegypti</name>
    <dbReference type="NCBI Taxonomy" id="7159"/>
    <lineage>
        <taxon>Eukaryota</taxon>
        <taxon>Metazoa</taxon>
        <taxon>Ecdysozoa</taxon>
        <taxon>Arthropoda</taxon>
        <taxon>Hexapoda</taxon>
        <taxon>Insecta</taxon>
        <taxon>Pterygota</taxon>
        <taxon>Neoptera</taxon>
        <taxon>Endopterygota</taxon>
        <taxon>Diptera</taxon>
        <taxon>Nematocera</taxon>
        <taxon>Culicoidea</taxon>
        <taxon>Culicidae</taxon>
        <taxon>Culicinae</taxon>
        <taxon>Aedini</taxon>
        <taxon>Aedes</taxon>
        <taxon>Stegomyia</taxon>
    </lineage>
</organism>
<dbReference type="PANTHER" id="PTHR13318">
    <property type="entry name" value="PARTNER OF PAIRED, ISOFORM B-RELATED"/>
    <property type="match status" value="1"/>
</dbReference>
<evidence type="ECO:0000313" key="1">
    <source>
        <dbReference type="EnsemblMetazoa" id="AAEL025312-PA"/>
    </source>
</evidence>
<gene>
    <name evidence="1" type="primary">110674472</name>
</gene>
<reference evidence="1" key="2">
    <citation type="submission" date="2020-05" db="UniProtKB">
        <authorList>
            <consortium name="EnsemblMetazoa"/>
        </authorList>
    </citation>
    <scope>IDENTIFICATION</scope>
    <source>
        <strain evidence="1">LVP_AGWG</strain>
    </source>
</reference>
<dbReference type="InParanoid" id="A0A6I8U5R9"/>
<dbReference type="OrthoDB" id="7760847at2759"/>
<dbReference type="GO" id="GO:0031146">
    <property type="term" value="P:SCF-dependent proteasomal ubiquitin-dependent protein catabolic process"/>
    <property type="evidence" value="ECO:0007669"/>
    <property type="project" value="TreeGrafter"/>
</dbReference>
<proteinExistence type="predicted"/>
<dbReference type="Proteomes" id="UP000008820">
    <property type="component" value="Chromosome 1"/>
</dbReference>
<dbReference type="InterPro" id="IPR032675">
    <property type="entry name" value="LRR_dom_sf"/>
</dbReference>